<protein>
    <recommendedName>
        <fullName evidence="4">Peroxin 20</fullName>
    </recommendedName>
</protein>
<dbReference type="Proteomes" id="UP000307173">
    <property type="component" value="Unassembled WGS sequence"/>
</dbReference>
<comment type="caution">
    <text evidence="2">The sequence shown here is derived from an EMBL/GenBank/DDBJ whole genome shotgun (WGS) entry which is preliminary data.</text>
</comment>
<evidence type="ECO:0000256" key="1">
    <source>
        <dbReference type="SAM" id="MobiDB-lite"/>
    </source>
</evidence>
<gene>
    <name evidence="2" type="ORF">CANINC_001808</name>
</gene>
<proteinExistence type="predicted"/>
<accession>A0A4T0X465</accession>
<evidence type="ECO:0000313" key="3">
    <source>
        <dbReference type="Proteomes" id="UP000307173"/>
    </source>
</evidence>
<dbReference type="AlphaFoldDB" id="A0A4T0X465"/>
<keyword evidence="3" id="KW-1185">Reference proteome</keyword>
<dbReference type="Gene3D" id="6.10.280.230">
    <property type="match status" value="1"/>
</dbReference>
<evidence type="ECO:0000313" key="2">
    <source>
        <dbReference type="EMBL" id="TID29534.1"/>
    </source>
</evidence>
<dbReference type="OrthoDB" id="5407351at2759"/>
<name>A0A4T0X465_9ASCO</name>
<evidence type="ECO:0008006" key="4">
    <source>
        <dbReference type="Google" id="ProtNLM"/>
    </source>
</evidence>
<reference evidence="2 3" key="1">
    <citation type="journal article" date="2019" name="Front. Genet.">
        <title>Whole-Genome Sequencing of the Opportunistic Yeast Pathogen Candida inconspicua Uncovers Its Hybrid Origin.</title>
        <authorList>
            <person name="Mixao V."/>
            <person name="Hansen A.P."/>
            <person name="Saus E."/>
            <person name="Boekhout T."/>
            <person name="Lass-Florl C."/>
            <person name="Gabaldon T."/>
        </authorList>
    </citation>
    <scope>NUCLEOTIDE SEQUENCE [LARGE SCALE GENOMIC DNA]</scope>
    <source>
        <strain evidence="2 3">CBS 180</strain>
    </source>
</reference>
<dbReference type="STRING" id="52247.A0A4T0X465"/>
<sequence length="337" mass="38643">MSFFNDSSVCQSVANPINKILDVSTKSDIGNFRTENIVQDSSNIHQYRKLDNTLQNEFYKFVESPHNNPHTFIFPQEITRERIPDSIQMGLETISSSQHDWTKDFMNLDLRDNHERQLYQTNQTQVLNQNGSKFDTFHSQRHPPLRSMTHMSSIQSNLRSSGDLEFSEHENTQVHLAELDNQFDAAFTEVEQELVIDTQKAEDEETDQHSSAEGLGTTGRVELENKFEDEDKTKFANLARSVFDIMNNTPKGVSLNTTNKFKQSGFMQLMNKISMREIEISNDKKKFVDQDGIDIRTNIDDPLHQLGADDEPLQSPFEAAMKVSPNVNSNAWQGDFI</sequence>
<dbReference type="EMBL" id="SELW01000283">
    <property type="protein sequence ID" value="TID29534.1"/>
    <property type="molecule type" value="Genomic_DNA"/>
</dbReference>
<organism evidence="2 3">
    <name type="scientific">Pichia inconspicua</name>
    <dbReference type="NCBI Taxonomy" id="52247"/>
    <lineage>
        <taxon>Eukaryota</taxon>
        <taxon>Fungi</taxon>
        <taxon>Dikarya</taxon>
        <taxon>Ascomycota</taxon>
        <taxon>Saccharomycotina</taxon>
        <taxon>Pichiomycetes</taxon>
        <taxon>Pichiales</taxon>
        <taxon>Pichiaceae</taxon>
        <taxon>Pichia</taxon>
    </lineage>
</organism>
<feature type="region of interest" description="Disordered" evidence="1">
    <location>
        <begin position="200"/>
        <end position="221"/>
    </location>
</feature>